<reference evidence="1 2" key="1">
    <citation type="submission" date="2013-03" db="EMBL/GenBank/DDBJ databases">
        <title>Reference genome for the Human Microbiome Project.</title>
        <authorList>
            <person name="Aqrawi P."/>
            <person name="Ayvaz T."/>
            <person name="Bess C."/>
            <person name="Blankenburg K."/>
            <person name="Coyle M."/>
            <person name="Deng J."/>
            <person name="Forbes L."/>
            <person name="Fowler G."/>
            <person name="Francisco L."/>
            <person name="Fu Q."/>
            <person name="Gibbs R."/>
            <person name="Gross S."/>
            <person name="Gubbala S."/>
            <person name="Hale W."/>
            <person name="Hemphill L."/>
            <person name="Highlander S."/>
            <person name="Hirani K."/>
            <person name="Jackson L."/>
            <person name="Jakkamsetti A."/>
            <person name="Javaid M."/>
            <person name="Jayaseelan J.C."/>
            <person name="Jiang H."/>
            <person name="Joshi V."/>
            <person name="Korchina V."/>
            <person name="Kovar C."/>
            <person name="Lara F."/>
            <person name="Lee S."/>
            <person name="Liu Y."/>
            <person name="Mata R."/>
            <person name="Mathew T."/>
            <person name="Munidasa M."/>
            <person name="Muzny D."/>
            <person name="Nazareth L."/>
            <person name="Ngo R."/>
            <person name="Nguyen L."/>
            <person name="Nguyen N."/>
            <person name="Okwuonu G."/>
            <person name="Ongeri F."/>
            <person name="Palculict T."/>
            <person name="Patil S."/>
            <person name="Petrosino J."/>
            <person name="Pham C."/>
            <person name="Pham P."/>
            <person name="Pu L.-L."/>
            <person name="Qin X."/>
            <person name="Qu J."/>
            <person name="Reid J."/>
            <person name="Ross M."/>
            <person name="Ruth R."/>
            <person name="Saada N."/>
            <person name="San Lucas F."/>
            <person name="Santibanez J."/>
            <person name="Shang Y."/>
            <person name="Simmons D."/>
            <person name="Song X.-Z."/>
            <person name="Tang L.-Y."/>
            <person name="Thornton R."/>
            <person name="Warren J."/>
            <person name="Weissenberger G."/>
            <person name="Wilczek-Boney K."/>
            <person name="Worley K."/>
            <person name="Youmans B."/>
            <person name="Zhang J."/>
            <person name="Zhang L."/>
            <person name="Zhao Z."/>
            <person name="Zhou C."/>
            <person name="Zhu D."/>
            <person name="Zhu Y."/>
        </authorList>
    </citation>
    <scope>NUCLEOTIDE SEQUENCE [LARGE SCALE GENOMIC DNA]</scope>
    <source>
        <strain evidence="1 2">F0333</strain>
    </source>
</reference>
<comment type="caution">
    <text evidence="1">The sequence shown here is derived from an EMBL/GenBank/DDBJ whole genome shotgun (WGS) entry which is preliminary data.</text>
</comment>
<dbReference type="PATRIC" id="fig|888050.3.peg.597"/>
<accession>N6X581</accession>
<dbReference type="EMBL" id="AQHZ01000010">
    <property type="protein sequence ID" value="ENO18577.1"/>
    <property type="molecule type" value="Genomic_DNA"/>
</dbReference>
<name>N6X581_9ACTO</name>
<evidence type="ECO:0000313" key="1">
    <source>
        <dbReference type="EMBL" id="ENO18577.1"/>
    </source>
</evidence>
<gene>
    <name evidence="1" type="ORF">HMPREF9004_0626</name>
</gene>
<dbReference type="STRING" id="888050.HMPREF9004_0626"/>
<sequence length="50" mass="5533">MWVLTVLRRKSPAQATGKTLPASDGSNCARKQIELRTQITGRTLYTSAQQ</sequence>
<evidence type="ECO:0000313" key="2">
    <source>
        <dbReference type="Proteomes" id="UP000013015"/>
    </source>
</evidence>
<keyword evidence="2" id="KW-1185">Reference proteome</keyword>
<dbReference type="AlphaFoldDB" id="N6X581"/>
<proteinExistence type="predicted"/>
<organism evidence="1 2">
    <name type="scientific">Schaalia cardiffensis F0333</name>
    <dbReference type="NCBI Taxonomy" id="888050"/>
    <lineage>
        <taxon>Bacteria</taxon>
        <taxon>Bacillati</taxon>
        <taxon>Actinomycetota</taxon>
        <taxon>Actinomycetes</taxon>
        <taxon>Actinomycetales</taxon>
        <taxon>Actinomycetaceae</taxon>
        <taxon>Schaalia</taxon>
    </lineage>
</organism>
<dbReference type="HOGENOM" id="CLU_3113556_0_0_11"/>
<protein>
    <submittedName>
        <fullName evidence="1">Uncharacterized protein</fullName>
    </submittedName>
</protein>
<dbReference type="Proteomes" id="UP000013015">
    <property type="component" value="Unassembled WGS sequence"/>
</dbReference>